<evidence type="ECO:0000313" key="7">
    <source>
        <dbReference type="EMBL" id="GAT95734.1"/>
    </source>
</evidence>
<dbReference type="Pfam" id="PF00534">
    <property type="entry name" value="Glycos_transf_1"/>
    <property type="match status" value="1"/>
</dbReference>
<keyword evidence="4" id="KW-0934">Plastid</keyword>
<keyword evidence="2" id="KW-0328">Glycosyltransferase</keyword>
<gene>
    <name evidence="7" type="ORF">CL6EHI_085980</name>
</gene>
<reference evidence="7 8" key="1">
    <citation type="submission" date="2016-05" db="EMBL/GenBank/DDBJ databases">
        <title>First whole genome sequencing of Entamoeba histolytica HM1:IMSS-clone-6.</title>
        <authorList>
            <person name="Mukherjee Avik.K."/>
            <person name="Izumyama S."/>
            <person name="Nakada-Tsukui K."/>
            <person name="Nozaki T."/>
        </authorList>
    </citation>
    <scope>NUCLEOTIDE SEQUENCE [LARGE SCALE GENOMIC DNA]</scope>
    <source>
        <strain evidence="7 8">HM1:IMSS clone 6</strain>
    </source>
</reference>
<comment type="caution">
    <text evidence="7">The sequence shown here is derived from an EMBL/GenBank/DDBJ whole genome shotgun (WGS) entry which is preliminary data.</text>
</comment>
<evidence type="ECO:0000313" key="8">
    <source>
        <dbReference type="Proteomes" id="UP000078387"/>
    </source>
</evidence>
<dbReference type="OMA" id="VACASKM"/>
<evidence type="ECO:0000259" key="6">
    <source>
        <dbReference type="Pfam" id="PF08323"/>
    </source>
</evidence>
<organism evidence="7 8">
    <name type="scientific">Entamoeba histolytica</name>
    <dbReference type="NCBI Taxonomy" id="5759"/>
    <lineage>
        <taxon>Eukaryota</taxon>
        <taxon>Amoebozoa</taxon>
        <taxon>Evosea</taxon>
        <taxon>Archamoebae</taxon>
        <taxon>Mastigamoebida</taxon>
        <taxon>Entamoebidae</taxon>
        <taxon>Entamoeba</taxon>
    </lineage>
</organism>
<dbReference type="Proteomes" id="UP000078387">
    <property type="component" value="Unassembled WGS sequence"/>
</dbReference>
<dbReference type="PANTHER" id="PTHR45825">
    <property type="entry name" value="GRANULE-BOUND STARCH SYNTHASE 1, CHLOROPLASTIC/AMYLOPLASTIC"/>
    <property type="match status" value="1"/>
</dbReference>
<dbReference type="InterPro" id="IPR013534">
    <property type="entry name" value="Starch_synth_cat_dom"/>
</dbReference>
<comment type="subcellular location">
    <subcellularLocation>
        <location evidence="1">Plastid</location>
        <location evidence="1">Amyloplast</location>
    </subcellularLocation>
</comment>
<dbReference type="EMBL" id="BDEQ01000001">
    <property type="protein sequence ID" value="GAT95734.1"/>
    <property type="molecule type" value="Genomic_DNA"/>
</dbReference>
<dbReference type="VEuPathDB" id="AmoebaDB:EHI_085980"/>
<evidence type="ECO:0000259" key="5">
    <source>
        <dbReference type="Pfam" id="PF00534"/>
    </source>
</evidence>
<dbReference type="PANTHER" id="PTHR45825:SF11">
    <property type="entry name" value="ALPHA AMYLASE DOMAIN-CONTAINING PROTEIN"/>
    <property type="match status" value="1"/>
</dbReference>
<protein>
    <submittedName>
        <fullName evidence="7">Glycogen synthase putative</fullName>
    </submittedName>
</protein>
<dbReference type="GO" id="GO:0016757">
    <property type="term" value="F:glycosyltransferase activity"/>
    <property type="evidence" value="ECO:0007669"/>
    <property type="project" value="UniProtKB-KW"/>
</dbReference>
<dbReference type="SMR" id="A0A5K1VJK0"/>
<evidence type="ECO:0000256" key="2">
    <source>
        <dbReference type="ARBA" id="ARBA00022676"/>
    </source>
</evidence>
<dbReference type="Pfam" id="PF08323">
    <property type="entry name" value="Glyco_transf_5"/>
    <property type="match status" value="1"/>
</dbReference>
<keyword evidence="4" id="KW-0035">Amyloplast</keyword>
<feature type="domain" description="Glycosyl transferase family 1" evidence="5">
    <location>
        <begin position="1172"/>
        <end position="1347"/>
    </location>
</feature>
<evidence type="ECO:0000256" key="1">
    <source>
        <dbReference type="ARBA" id="ARBA00004602"/>
    </source>
</evidence>
<proteinExistence type="predicted"/>
<feature type="domain" description="Starch synthase catalytic" evidence="6">
    <location>
        <begin position="893"/>
        <end position="1119"/>
    </location>
</feature>
<dbReference type="SUPFAM" id="SSF53756">
    <property type="entry name" value="UDP-Glycosyltransferase/glycogen phosphorylase"/>
    <property type="match status" value="1"/>
</dbReference>
<dbReference type="VEuPathDB" id="AmoebaDB:EHI8A_017700"/>
<name>A0A5K1VJK0_ENTHI</name>
<dbReference type="VEuPathDB" id="AmoebaDB:EHI5A_040040"/>
<sequence length="1375" mass="155090">MSISISLPILDKLLNDQFGTLQQVSTLSPQEMAVHKALISGGDQCYKIIQYYSLKCVLIDKSEAVPKVSIINEPEFKITEGSILTIHQNHLNALITGNGRNDLMFYKIALDQLSLILFPGSSKQFNEAETSFTQTLKSINTKLQQVDEIAKEMVEFKKQFVELVNKDFPETLFQKIVVFIKKLMSNEFFLDSHFHQIEELFISLLGYPIDQIRSTCLILLNCLYDGHLHQFTKPFFIEKILQVGDTLTLTNTFKHPLFEHTLKNNKGLIAEVTVPQLPSLNVDSPVKRTTFYMPLNMNIGNTIQPGEYDIVIGTLVNGQFVECQCSGGVIQSRTIVLPNKAKSLSIYGVSEMGYKPELLTSELMEQIGANTVHLININASKSRILEDDAFAQQLIERVHEFDVPDINIMVDFPMEISSSVSESSPYRAFMCKTDNNEFAGNGDSVFMNYRSIACWEKAVEEIKTLETKYRIDAVRITSICDSLLPIAAMNTETAKGITGCEVDSQTIYGNDAITVGYPNPFLRKLTRDIWSNNPDFFLFVEAPAEELVSSIQSTVIPFIDDLNPLWSPNFKTMFQLICSNDEIKELENSKAPYYPDKYPQGTTFAYQFQAMQPSLIHFVSSLPLIPCLTPLNSYDKNHIELNKKRALIRERVEHLMIFGKIKVISMYNIDGTKSDRTIGIMREHSHSATAALVAINTINSSTTVHFDLHELKLKHEQPDDAVFEVIDVVTHKRELMSYFELKNEHIPIKLGPFDIACFQFSLYKPHANVRVALEHQECSIRRCMQLLQSGESAVGNSIFEEIFTDLKENKAKDLSKYLQTLQKSLKDGAAKNEQNKLADLVQELFYQINIIDGLRNRKIPIIGINTLQTISRESSVAGEICRIALEKNKLGTIVFVTPELGRFSTIGGIGVLINELTKTMAELGCEIVVISPYYNMNKKGQQGYLKNEGIQQIGSVTVEVAHEPVSCGVHYGRENNVDLYFLHNYDNFPMAYPPFNAERHLRSAVLLGKSSLQLLCDKGIHPSLIITNDWFTGMVPAYAKYGFGDYFKQCTFFHIVHNLEKGYIGDLYPDTDLSYIHELPGELVNNPGPTALNMSMCALKCSDNWGTVSKSYMQDALKGSPLSYHLRQFPHPFACSNGISVVHRTEALKKISPTLDHWECKRRLQQKYFNNVDDSIPLFGFVGRICEQKGVFLLLDAIWSLVKETNGKCQFIIGGMAPMDDPYAVACSMKMKEMRQTFPQCFWCDPTAFFTDGPLMNMGCDFTCMPSMFEPSGLVQQESFLGGTPVIAFQTGGLKDTVFEYNPIDKTGNGFVFQGFAHGDLVFAIQRAIKIFQNPEEYKVLRSNAAKSVLDLTDVAIAWGTEFGRLKKKVFVFEL</sequence>
<dbReference type="CDD" id="cd03791">
    <property type="entry name" value="GT5_Glycogen_synthase_DULL1-like"/>
    <property type="match status" value="1"/>
</dbReference>
<dbReference type="Gene3D" id="3.40.50.2000">
    <property type="entry name" value="Glycogen Phosphorylase B"/>
    <property type="match status" value="2"/>
</dbReference>
<accession>A0A5K1VJK0</accession>
<keyword evidence="3" id="KW-0808">Transferase</keyword>
<dbReference type="InterPro" id="IPR001296">
    <property type="entry name" value="Glyco_trans_1"/>
</dbReference>
<evidence type="ECO:0000256" key="3">
    <source>
        <dbReference type="ARBA" id="ARBA00022679"/>
    </source>
</evidence>
<dbReference type="VEuPathDB" id="AmoebaDB:EHI7A_020940"/>
<evidence type="ECO:0000256" key="4">
    <source>
        <dbReference type="ARBA" id="ARBA00023234"/>
    </source>
</evidence>
<dbReference type="VEuPathDB" id="AmoebaDB:KM1_047100"/>